<sequence>MLLRVKQRVPAKNSHAMAEIQNAHGHDGGAFDREDSHSDGICRKPTSRDAVTIEEMETSRRRFIRSPRPRGRRLSAILRQLAGDRNRERISVGDLFEVMGDRATGALMLVFAIPNLVPTPPGTSAILGAPLFILAAQLTFGLKPWLPKVIAGRSMKREDFEAIVSRIHRWLAFAERMLQPRLSFLVEPPAEYLVGFLCLVLAVILTLPIPLGNILPAFTICLFSFGILGKDGLFSLFGLVMAGVSLTVVGGVIYGLIKAAIFFVTNWFA</sequence>
<proteinExistence type="predicted"/>
<comment type="caution">
    <text evidence="3">The sequence shown here is derived from an EMBL/GenBank/DDBJ whole genome shotgun (WGS) entry which is preliminary data.</text>
</comment>
<evidence type="ECO:0000256" key="2">
    <source>
        <dbReference type="SAM" id="Phobius"/>
    </source>
</evidence>
<dbReference type="Proteomes" id="UP000295507">
    <property type="component" value="Unassembled WGS sequence"/>
</dbReference>
<dbReference type="PANTHER" id="PTHR41795:SF1">
    <property type="entry name" value="EXOPOLYSACCHARIDE SYNTHESIS PROTEIN"/>
    <property type="match status" value="1"/>
</dbReference>
<reference evidence="3 4" key="1">
    <citation type="submission" date="2019-03" db="EMBL/GenBank/DDBJ databases">
        <title>Genomic Encyclopedia of Type Strains, Phase IV (KMG-V): Genome sequencing to study the core and pangenomes of soil and plant-associated prokaryotes.</title>
        <authorList>
            <person name="Whitman W."/>
        </authorList>
    </citation>
    <scope>NUCLEOTIDE SEQUENCE [LARGE SCALE GENOMIC DNA]</scope>
    <source>
        <strain evidence="3 4">IE4868</strain>
    </source>
</reference>
<evidence type="ECO:0000256" key="1">
    <source>
        <dbReference type="SAM" id="MobiDB-lite"/>
    </source>
</evidence>
<feature type="transmembrane region" description="Helical" evidence="2">
    <location>
        <begin position="184"/>
        <end position="205"/>
    </location>
</feature>
<gene>
    <name evidence="3" type="ORF">EV129_109319</name>
</gene>
<feature type="compositionally biased region" description="Basic and acidic residues" evidence="1">
    <location>
        <begin position="24"/>
        <end position="42"/>
    </location>
</feature>
<organism evidence="3 4">
    <name type="scientific">Rhizobium azibense</name>
    <dbReference type="NCBI Taxonomy" id="1136135"/>
    <lineage>
        <taxon>Bacteria</taxon>
        <taxon>Pseudomonadati</taxon>
        <taxon>Pseudomonadota</taxon>
        <taxon>Alphaproteobacteria</taxon>
        <taxon>Hyphomicrobiales</taxon>
        <taxon>Rhizobiaceae</taxon>
        <taxon>Rhizobium/Agrobacterium group</taxon>
        <taxon>Rhizobium</taxon>
    </lineage>
</organism>
<keyword evidence="2" id="KW-0472">Membrane</keyword>
<dbReference type="PANTHER" id="PTHR41795">
    <property type="entry name" value="EXOPOLYSACCHARIDE SYNTHESIS PROTEIN"/>
    <property type="match status" value="1"/>
</dbReference>
<keyword evidence="2" id="KW-0812">Transmembrane</keyword>
<evidence type="ECO:0008006" key="5">
    <source>
        <dbReference type="Google" id="ProtNLM"/>
    </source>
</evidence>
<evidence type="ECO:0000313" key="3">
    <source>
        <dbReference type="EMBL" id="TCU35723.1"/>
    </source>
</evidence>
<feature type="region of interest" description="Disordered" evidence="1">
    <location>
        <begin position="24"/>
        <end position="46"/>
    </location>
</feature>
<keyword evidence="2" id="KW-1133">Transmembrane helix</keyword>
<evidence type="ECO:0000313" key="4">
    <source>
        <dbReference type="Proteomes" id="UP000295507"/>
    </source>
</evidence>
<dbReference type="Pfam" id="PF06055">
    <property type="entry name" value="ExoD"/>
    <property type="match status" value="1"/>
</dbReference>
<feature type="transmembrane region" description="Helical" evidence="2">
    <location>
        <begin position="236"/>
        <end position="257"/>
    </location>
</feature>
<protein>
    <recommendedName>
        <fullName evidence="5">Exopolysaccharide synthesis protein ExoD</fullName>
    </recommendedName>
</protein>
<name>A0A4R3RJ39_9HYPH</name>
<accession>A0A4R3RJ39</accession>
<dbReference type="AlphaFoldDB" id="A0A4R3RJ39"/>
<dbReference type="EMBL" id="SMBK01000009">
    <property type="protein sequence ID" value="TCU35723.1"/>
    <property type="molecule type" value="Genomic_DNA"/>
</dbReference>
<dbReference type="InterPro" id="IPR010331">
    <property type="entry name" value="ExoD"/>
</dbReference>